<evidence type="ECO:0000256" key="5">
    <source>
        <dbReference type="ARBA" id="ARBA00023136"/>
    </source>
</evidence>
<feature type="transmembrane region" description="Helical" evidence="6">
    <location>
        <begin position="77"/>
        <end position="96"/>
    </location>
</feature>
<dbReference type="EMBL" id="JBHUIW010000029">
    <property type="protein sequence ID" value="MFD2184504.1"/>
    <property type="molecule type" value="Genomic_DNA"/>
</dbReference>
<comment type="similarity">
    <text evidence="2">Belongs to the GtrA family.</text>
</comment>
<evidence type="ECO:0000259" key="7">
    <source>
        <dbReference type="Pfam" id="PF04138"/>
    </source>
</evidence>
<evidence type="ECO:0000256" key="2">
    <source>
        <dbReference type="ARBA" id="ARBA00009399"/>
    </source>
</evidence>
<keyword evidence="9" id="KW-1185">Reference proteome</keyword>
<protein>
    <submittedName>
        <fullName evidence="8">GtrA family protein</fullName>
    </submittedName>
</protein>
<sequence length="180" mass="19148">MTVSDDVSGLRAWPHEGWPHEGWPHDGGSRARRPLAVGPMRQRLARLPRPLRFLGVGGVGLLTDLGVFTAIPQHLDHPLIVRLVSLAIATLVTWRLNRAITFATSGRRQPAEALRYAVVTAVAQGTSYAVFALLVLTVLGALPQAAAVIGAAIAAVVSYNGHRLYAFAPIAASRSGVIEP</sequence>
<name>A0ABW5ARN3_9BRAD</name>
<evidence type="ECO:0000256" key="4">
    <source>
        <dbReference type="ARBA" id="ARBA00022989"/>
    </source>
</evidence>
<organism evidence="8 9">
    <name type="scientific">Rhodoplanes azumiensis</name>
    <dbReference type="NCBI Taxonomy" id="1897628"/>
    <lineage>
        <taxon>Bacteria</taxon>
        <taxon>Pseudomonadati</taxon>
        <taxon>Pseudomonadota</taxon>
        <taxon>Alphaproteobacteria</taxon>
        <taxon>Hyphomicrobiales</taxon>
        <taxon>Nitrobacteraceae</taxon>
        <taxon>Rhodoplanes</taxon>
    </lineage>
</organism>
<gene>
    <name evidence="8" type="ORF">ACFSOX_20305</name>
</gene>
<keyword evidence="3 6" id="KW-0812">Transmembrane</keyword>
<evidence type="ECO:0000256" key="1">
    <source>
        <dbReference type="ARBA" id="ARBA00004141"/>
    </source>
</evidence>
<accession>A0ABW5ARN3</accession>
<feature type="domain" description="GtrA/DPMS transmembrane" evidence="7">
    <location>
        <begin position="52"/>
        <end position="167"/>
    </location>
</feature>
<proteinExistence type="inferred from homology"/>
<dbReference type="InterPro" id="IPR051401">
    <property type="entry name" value="GtrA_CellWall_Glycosyl"/>
</dbReference>
<reference evidence="9" key="1">
    <citation type="journal article" date="2019" name="Int. J. Syst. Evol. Microbiol.">
        <title>The Global Catalogue of Microorganisms (GCM) 10K type strain sequencing project: providing services to taxonomists for standard genome sequencing and annotation.</title>
        <authorList>
            <consortium name="The Broad Institute Genomics Platform"/>
            <consortium name="The Broad Institute Genome Sequencing Center for Infectious Disease"/>
            <person name="Wu L."/>
            <person name="Ma J."/>
        </authorList>
    </citation>
    <scope>NUCLEOTIDE SEQUENCE [LARGE SCALE GENOMIC DNA]</scope>
    <source>
        <strain evidence="9">CGMCC 1.6774</strain>
    </source>
</reference>
<dbReference type="PANTHER" id="PTHR38459">
    <property type="entry name" value="PROPHAGE BACTOPRENOL-LINKED GLUCOSE TRANSLOCASE HOMOLOG"/>
    <property type="match status" value="1"/>
</dbReference>
<evidence type="ECO:0000313" key="9">
    <source>
        <dbReference type="Proteomes" id="UP001597314"/>
    </source>
</evidence>
<keyword evidence="5 6" id="KW-0472">Membrane</keyword>
<evidence type="ECO:0000313" key="8">
    <source>
        <dbReference type="EMBL" id="MFD2184504.1"/>
    </source>
</evidence>
<keyword evidence="4 6" id="KW-1133">Transmembrane helix</keyword>
<evidence type="ECO:0000256" key="6">
    <source>
        <dbReference type="SAM" id="Phobius"/>
    </source>
</evidence>
<dbReference type="Pfam" id="PF04138">
    <property type="entry name" value="GtrA_DPMS_TM"/>
    <property type="match status" value="1"/>
</dbReference>
<dbReference type="InterPro" id="IPR007267">
    <property type="entry name" value="GtrA_DPMS_TM"/>
</dbReference>
<evidence type="ECO:0000256" key="3">
    <source>
        <dbReference type="ARBA" id="ARBA00022692"/>
    </source>
</evidence>
<dbReference type="PANTHER" id="PTHR38459:SF1">
    <property type="entry name" value="PROPHAGE BACTOPRENOL-LINKED GLUCOSE TRANSLOCASE HOMOLOG"/>
    <property type="match status" value="1"/>
</dbReference>
<feature type="transmembrane region" description="Helical" evidence="6">
    <location>
        <begin position="116"/>
        <end position="139"/>
    </location>
</feature>
<dbReference type="Proteomes" id="UP001597314">
    <property type="component" value="Unassembled WGS sequence"/>
</dbReference>
<comment type="caution">
    <text evidence="8">The sequence shown here is derived from an EMBL/GenBank/DDBJ whole genome shotgun (WGS) entry which is preliminary data.</text>
</comment>
<feature type="transmembrane region" description="Helical" evidence="6">
    <location>
        <begin position="145"/>
        <end position="165"/>
    </location>
</feature>
<dbReference type="RefSeq" id="WP_378479647.1">
    <property type="nucleotide sequence ID" value="NZ_JBHUIW010000029.1"/>
</dbReference>
<feature type="transmembrane region" description="Helical" evidence="6">
    <location>
        <begin position="51"/>
        <end position="71"/>
    </location>
</feature>
<comment type="subcellular location">
    <subcellularLocation>
        <location evidence="1">Membrane</location>
        <topology evidence="1">Multi-pass membrane protein</topology>
    </subcellularLocation>
</comment>